<dbReference type="GO" id="GO:0003677">
    <property type="term" value="F:DNA binding"/>
    <property type="evidence" value="ECO:0007669"/>
    <property type="project" value="InterPro"/>
</dbReference>
<dbReference type="RefSeq" id="WP_275420929.1">
    <property type="nucleotide sequence ID" value="NZ_CP106877.1"/>
</dbReference>
<dbReference type="KEGG" id="fhl:OE105_01240"/>
<protein>
    <submittedName>
        <fullName evidence="3">Tyrosine-type recombinase/integrase</fullName>
    </submittedName>
</protein>
<dbReference type="GO" id="GO:0015074">
    <property type="term" value="P:DNA integration"/>
    <property type="evidence" value="ECO:0007669"/>
    <property type="project" value="InterPro"/>
</dbReference>
<name>A0A9E8S0Q5_9BACI</name>
<dbReference type="InterPro" id="IPR011010">
    <property type="entry name" value="DNA_brk_join_enz"/>
</dbReference>
<keyword evidence="1" id="KW-0233">DNA recombination</keyword>
<keyword evidence="4" id="KW-1185">Reference proteome</keyword>
<dbReference type="InterPro" id="IPR013762">
    <property type="entry name" value="Integrase-like_cat_sf"/>
</dbReference>
<dbReference type="InterPro" id="IPR002104">
    <property type="entry name" value="Integrase_catalytic"/>
</dbReference>
<sequence>MSPHKLRHTYATNLAEVTDGDIHLIMNQLGHSDPETSLLYINSGIEKQIKAAEKLDERKKYRKK</sequence>
<dbReference type="EMBL" id="CP106877">
    <property type="protein sequence ID" value="WAA12797.1"/>
    <property type="molecule type" value="Genomic_DNA"/>
</dbReference>
<dbReference type="Gene3D" id="1.10.443.10">
    <property type="entry name" value="Intergrase catalytic core"/>
    <property type="match status" value="1"/>
</dbReference>
<dbReference type="AlphaFoldDB" id="A0A9E8S0Q5"/>
<dbReference type="PROSITE" id="PS51898">
    <property type="entry name" value="TYR_RECOMBINASE"/>
    <property type="match status" value="1"/>
</dbReference>
<dbReference type="Pfam" id="PF00589">
    <property type="entry name" value="Phage_integrase"/>
    <property type="match status" value="1"/>
</dbReference>
<proteinExistence type="predicted"/>
<evidence type="ECO:0000313" key="4">
    <source>
        <dbReference type="Proteomes" id="UP001164726"/>
    </source>
</evidence>
<accession>A0A9E8S0Q5</accession>
<organism evidence="3 4">
    <name type="scientific">Fervidibacillus halotolerans</name>
    <dbReference type="NCBI Taxonomy" id="2980027"/>
    <lineage>
        <taxon>Bacteria</taxon>
        <taxon>Bacillati</taxon>
        <taxon>Bacillota</taxon>
        <taxon>Bacilli</taxon>
        <taxon>Bacillales</taxon>
        <taxon>Bacillaceae</taxon>
        <taxon>Fervidibacillus</taxon>
    </lineage>
</organism>
<evidence type="ECO:0000259" key="2">
    <source>
        <dbReference type="PROSITE" id="PS51898"/>
    </source>
</evidence>
<dbReference type="CDD" id="cd00397">
    <property type="entry name" value="DNA_BRE_C"/>
    <property type="match status" value="1"/>
</dbReference>
<dbReference type="GO" id="GO:0006310">
    <property type="term" value="P:DNA recombination"/>
    <property type="evidence" value="ECO:0007669"/>
    <property type="project" value="UniProtKB-KW"/>
</dbReference>
<evidence type="ECO:0000313" key="3">
    <source>
        <dbReference type="EMBL" id="WAA12797.1"/>
    </source>
</evidence>
<reference evidence="3" key="1">
    <citation type="submission" date="2022-09" db="EMBL/GenBank/DDBJ databases">
        <title>Complete Genomes of Fervidibacillus albus and Fervidibacillus halotolerans isolated from tidal flat sediments.</title>
        <authorList>
            <person name="Kwon K.K."/>
            <person name="Yang S.-H."/>
            <person name="Park M.J."/>
            <person name="Oh H.-M."/>
        </authorList>
    </citation>
    <scope>NUCLEOTIDE SEQUENCE</scope>
    <source>
        <strain evidence="3">MEBiC13594</strain>
    </source>
</reference>
<dbReference type="SUPFAM" id="SSF56349">
    <property type="entry name" value="DNA breaking-rejoining enzymes"/>
    <property type="match status" value="1"/>
</dbReference>
<gene>
    <name evidence="3" type="ORF">OE105_01240</name>
</gene>
<evidence type="ECO:0000256" key="1">
    <source>
        <dbReference type="ARBA" id="ARBA00023172"/>
    </source>
</evidence>
<dbReference type="Proteomes" id="UP001164726">
    <property type="component" value="Chromosome"/>
</dbReference>
<feature type="domain" description="Tyr recombinase" evidence="2">
    <location>
        <begin position="1"/>
        <end position="53"/>
    </location>
</feature>